<dbReference type="Proteomes" id="UP000796761">
    <property type="component" value="Unassembled WGS sequence"/>
</dbReference>
<sequence>MDEEAAQKSDGGEKCNGGSQRRKRPKKVGTIYFGKRDKSATCQSSKIPSLAAVHLYYTVVLDLSKQRVWISTGTRNAQIPATVQLHDQLNLLIAPRLGFLCKAEFEVCVTIVEAAKNVDDSFEVHK</sequence>
<reference evidence="2" key="1">
    <citation type="submission" date="2019-04" db="EMBL/GenBank/DDBJ databases">
        <title>Genome assembly of Zosterops borbonicus 15179.</title>
        <authorList>
            <person name="Leroy T."/>
            <person name="Anselmetti Y."/>
            <person name="Tilak M.-K."/>
            <person name="Nabholz B."/>
        </authorList>
    </citation>
    <scope>NUCLEOTIDE SEQUENCE</scope>
    <source>
        <strain evidence="2">HGM_15179</strain>
        <tissue evidence="2">Muscle</tissue>
    </source>
</reference>
<feature type="compositionally biased region" description="Basic and acidic residues" evidence="1">
    <location>
        <begin position="1"/>
        <end position="13"/>
    </location>
</feature>
<organism evidence="2 3">
    <name type="scientific">Zosterops borbonicus</name>
    <dbReference type="NCBI Taxonomy" id="364589"/>
    <lineage>
        <taxon>Eukaryota</taxon>
        <taxon>Metazoa</taxon>
        <taxon>Chordata</taxon>
        <taxon>Craniata</taxon>
        <taxon>Vertebrata</taxon>
        <taxon>Euteleostomi</taxon>
        <taxon>Archelosauria</taxon>
        <taxon>Archosauria</taxon>
        <taxon>Dinosauria</taxon>
        <taxon>Saurischia</taxon>
        <taxon>Theropoda</taxon>
        <taxon>Coelurosauria</taxon>
        <taxon>Aves</taxon>
        <taxon>Neognathae</taxon>
        <taxon>Neoaves</taxon>
        <taxon>Telluraves</taxon>
        <taxon>Australaves</taxon>
        <taxon>Passeriformes</taxon>
        <taxon>Sylvioidea</taxon>
        <taxon>Zosteropidae</taxon>
        <taxon>Zosterops</taxon>
    </lineage>
</organism>
<protein>
    <submittedName>
        <fullName evidence="2">Uncharacterized protein</fullName>
    </submittedName>
</protein>
<evidence type="ECO:0000256" key="1">
    <source>
        <dbReference type="SAM" id="MobiDB-lite"/>
    </source>
</evidence>
<evidence type="ECO:0000313" key="3">
    <source>
        <dbReference type="Proteomes" id="UP000796761"/>
    </source>
</evidence>
<feature type="region of interest" description="Disordered" evidence="1">
    <location>
        <begin position="1"/>
        <end position="27"/>
    </location>
</feature>
<dbReference type="EMBL" id="SWJQ01000213">
    <property type="protein sequence ID" value="TRZ18666.1"/>
    <property type="molecule type" value="Genomic_DNA"/>
</dbReference>
<proteinExistence type="predicted"/>
<accession>A0A8K1GGY4</accession>
<gene>
    <name evidence="2" type="ORF">HGM15179_008419</name>
</gene>
<comment type="caution">
    <text evidence="2">The sequence shown here is derived from an EMBL/GenBank/DDBJ whole genome shotgun (WGS) entry which is preliminary data.</text>
</comment>
<dbReference type="AlphaFoldDB" id="A0A8K1GGY4"/>
<name>A0A8K1GGY4_9PASS</name>
<evidence type="ECO:0000313" key="2">
    <source>
        <dbReference type="EMBL" id="TRZ18666.1"/>
    </source>
</evidence>
<dbReference type="OrthoDB" id="10468756at2759"/>
<keyword evidence="3" id="KW-1185">Reference proteome</keyword>